<protein>
    <recommendedName>
        <fullName evidence="4">Type-4 uracil-DNA glycosylase</fullName>
        <ecNumber evidence="3">3.2.2.27</ecNumber>
    </recommendedName>
</protein>
<dbReference type="SMART" id="SM00987">
    <property type="entry name" value="UreE_C"/>
    <property type="match status" value="1"/>
</dbReference>
<dbReference type="GO" id="GO:0004844">
    <property type="term" value="F:uracil DNA N-glycosylase activity"/>
    <property type="evidence" value="ECO:0007669"/>
    <property type="project" value="UniProtKB-EC"/>
</dbReference>
<dbReference type="PANTHER" id="PTHR33693">
    <property type="entry name" value="TYPE-5 URACIL-DNA GLYCOSYLASE"/>
    <property type="match status" value="1"/>
</dbReference>
<dbReference type="AlphaFoldDB" id="A0A930UCQ7"/>
<evidence type="ECO:0000256" key="12">
    <source>
        <dbReference type="SAM" id="MobiDB-lite"/>
    </source>
</evidence>
<evidence type="ECO:0000313" key="15">
    <source>
        <dbReference type="Proteomes" id="UP000604381"/>
    </source>
</evidence>
<feature type="compositionally biased region" description="Low complexity" evidence="12">
    <location>
        <begin position="59"/>
        <end position="72"/>
    </location>
</feature>
<dbReference type="GO" id="GO:0046872">
    <property type="term" value="F:metal ion binding"/>
    <property type="evidence" value="ECO:0007669"/>
    <property type="project" value="UniProtKB-KW"/>
</dbReference>
<keyword evidence="8" id="KW-0378">Hydrolase</keyword>
<evidence type="ECO:0000256" key="9">
    <source>
        <dbReference type="ARBA" id="ARBA00023004"/>
    </source>
</evidence>
<evidence type="ECO:0000256" key="6">
    <source>
        <dbReference type="ARBA" id="ARBA00022723"/>
    </source>
</evidence>
<name>A0A930UCQ7_9GAMM</name>
<organism evidence="14 15">
    <name type="scientific">Candidatus Amphirhobacter heronislandensis</name>
    <dbReference type="NCBI Taxonomy" id="1732024"/>
    <lineage>
        <taxon>Bacteria</taxon>
        <taxon>Pseudomonadati</taxon>
        <taxon>Pseudomonadota</taxon>
        <taxon>Gammaproteobacteria</taxon>
        <taxon>Candidatus Tethybacterales</taxon>
        <taxon>Candidatus Tethybacteraceae</taxon>
        <taxon>Candidatus Amphirhobacter</taxon>
    </lineage>
</organism>
<dbReference type="CDD" id="cd10030">
    <property type="entry name" value="UDG-F4_TTUDGA_SPO1dp_like"/>
    <property type="match status" value="1"/>
</dbReference>
<dbReference type="InterPro" id="IPR005273">
    <property type="entry name" value="Ura-DNA_glyco_family4"/>
</dbReference>
<dbReference type="Gene3D" id="3.40.470.10">
    <property type="entry name" value="Uracil-DNA glycosylase-like domain"/>
    <property type="match status" value="1"/>
</dbReference>
<dbReference type="InterPro" id="IPR036895">
    <property type="entry name" value="Uracil-DNA_glycosylase-like_sf"/>
</dbReference>
<dbReference type="NCBIfam" id="TIGR00758">
    <property type="entry name" value="UDG_fam4"/>
    <property type="match status" value="1"/>
</dbReference>
<feature type="compositionally biased region" description="Low complexity" evidence="12">
    <location>
        <begin position="34"/>
        <end position="43"/>
    </location>
</feature>
<feature type="region of interest" description="Disordered" evidence="12">
    <location>
        <begin position="23"/>
        <end position="82"/>
    </location>
</feature>
<dbReference type="PANTHER" id="PTHR33693:SF1">
    <property type="entry name" value="TYPE-4 URACIL-DNA GLYCOSYLASE"/>
    <property type="match status" value="1"/>
</dbReference>
<comment type="catalytic activity">
    <reaction evidence="1">
        <text>Hydrolyzes single-stranded DNA or mismatched double-stranded DNA and polynucleotides, releasing free uracil.</text>
        <dbReference type="EC" id="3.2.2.27"/>
    </reaction>
</comment>
<dbReference type="Pfam" id="PF03167">
    <property type="entry name" value="UDG"/>
    <property type="match status" value="1"/>
</dbReference>
<evidence type="ECO:0000259" key="13">
    <source>
        <dbReference type="SMART" id="SM00986"/>
    </source>
</evidence>
<gene>
    <name evidence="14" type="ORF">ISN26_03625</name>
</gene>
<dbReference type="GO" id="GO:0006281">
    <property type="term" value="P:DNA repair"/>
    <property type="evidence" value="ECO:0007669"/>
    <property type="project" value="UniProtKB-KW"/>
</dbReference>
<dbReference type="SMART" id="SM00986">
    <property type="entry name" value="UDG"/>
    <property type="match status" value="1"/>
</dbReference>
<dbReference type="Proteomes" id="UP000604381">
    <property type="component" value="Unassembled WGS sequence"/>
</dbReference>
<evidence type="ECO:0000256" key="5">
    <source>
        <dbReference type="ARBA" id="ARBA00022485"/>
    </source>
</evidence>
<comment type="caution">
    <text evidence="14">The sequence shown here is derived from an EMBL/GenBank/DDBJ whole genome shotgun (WGS) entry which is preliminary data.</text>
</comment>
<evidence type="ECO:0000256" key="10">
    <source>
        <dbReference type="ARBA" id="ARBA00023014"/>
    </source>
</evidence>
<dbReference type="GO" id="GO:0051539">
    <property type="term" value="F:4 iron, 4 sulfur cluster binding"/>
    <property type="evidence" value="ECO:0007669"/>
    <property type="project" value="UniProtKB-KW"/>
</dbReference>
<reference evidence="14" key="1">
    <citation type="submission" date="2020-10" db="EMBL/GenBank/DDBJ databases">
        <title>An improved Amphimedon queenslandica hologenome assembly reveals how three proteobacterial symbionts can extend the metabolic phenotypic of their marine sponge host.</title>
        <authorList>
            <person name="Degnan B."/>
            <person name="Degnan S."/>
            <person name="Xiang X."/>
        </authorList>
    </citation>
    <scope>NUCLEOTIDE SEQUENCE</scope>
    <source>
        <strain evidence="14">AqS2</strain>
    </source>
</reference>
<evidence type="ECO:0000256" key="2">
    <source>
        <dbReference type="ARBA" id="ARBA00006521"/>
    </source>
</evidence>
<keyword evidence="11" id="KW-0234">DNA repair</keyword>
<dbReference type="EC" id="3.2.2.27" evidence="3"/>
<keyword evidence="9" id="KW-0408">Iron</keyword>
<proteinExistence type="inferred from homology"/>
<sequence length="269" mass="28459">MKRKDYEALGLGVWHDWARRLHAPAPAPAPTPAAVPAKPAAAAKEADPRPAAAPPKPAPKSTQAKPAKAAKPAAKKADAPARSTVTLQPLADLEAEVKQCVKCGLSKGRTNTVFARGKSVTNAVMFIGEGPGEEEDQQGLPFVGRGGKLLDAMIDALPKLQEKDVYIANMVKCRPPNNRDPEPEELAACRPYLDRQIELIQPEVIVTVGKVAANNLLGARRGARAPWLQGDLHVPPGLPAAGADAEAPSLERSAFSRQATFLAPLKRSA</sequence>
<feature type="domain" description="Uracil-DNA glycosylase-like" evidence="13">
    <location>
        <begin position="116"/>
        <end position="259"/>
    </location>
</feature>
<evidence type="ECO:0000313" key="14">
    <source>
        <dbReference type="EMBL" id="MBF2735163.1"/>
    </source>
</evidence>
<comment type="similarity">
    <text evidence="2">Belongs to the uracil-DNA glycosylase (UDG) superfamily. Type 4 (UDGa) family.</text>
</comment>
<evidence type="ECO:0000256" key="1">
    <source>
        <dbReference type="ARBA" id="ARBA00001400"/>
    </source>
</evidence>
<evidence type="ECO:0000256" key="11">
    <source>
        <dbReference type="ARBA" id="ARBA00023204"/>
    </source>
</evidence>
<dbReference type="SUPFAM" id="SSF52141">
    <property type="entry name" value="Uracil-DNA glycosylase-like"/>
    <property type="match status" value="1"/>
</dbReference>
<dbReference type="InterPro" id="IPR051536">
    <property type="entry name" value="UDG_Type-4/5"/>
</dbReference>
<evidence type="ECO:0000256" key="8">
    <source>
        <dbReference type="ARBA" id="ARBA00022801"/>
    </source>
</evidence>
<keyword evidence="6" id="KW-0479">Metal-binding</keyword>
<keyword evidence="5" id="KW-0004">4Fe-4S</keyword>
<dbReference type="EMBL" id="JADHEI010000033">
    <property type="protein sequence ID" value="MBF2735163.1"/>
    <property type="molecule type" value="Genomic_DNA"/>
</dbReference>
<evidence type="ECO:0000256" key="7">
    <source>
        <dbReference type="ARBA" id="ARBA00022763"/>
    </source>
</evidence>
<accession>A0A930UCQ7</accession>
<evidence type="ECO:0000256" key="3">
    <source>
        <dbReference type="ARBA" id="ARBA00012030"/>
    </source>
</evidence>
<dbReference type="InterPro" id="IPR005122">
    <property type="entry name" value="Uracil-DNA_glycosylase-like"/>
</dbReference>
<keyword evidence="7" id="KW-0227">DNA damage</keyword>
<evidence type="ECO:0000256" key="4">
    <source>
        <dbReference type="ARBA" id="ARBA00019403"/>
    </source>
</evidence>
<keyword evidence="10" id="KW-0411">Iron-sulfur</keyword>
<keyword evidence="15" id="KW-1185">Reference proteome</keyword>